<evidence type="ECO:0000313" key="5">
    <source>
        <dbReference type="Proteomes" id="UP000325081"/>
    </source>
</evidence>
<dbReference type="PANTHER" id="PTHR31875">
    <property type="entry name" value="PROTEIN DEHYDRATION-INDUCED 19"/>
    <property type="match status" value="1"/>
</dbReference>
<proteinExistence type="inferred from homology"/>
<reference evidence="5" key="1">
    <citation type="journal article" date="2019" name="Curr. Biol.">
        <title>Genome Sequence of Striga asiatica Provides Insight into the Evolution of Plant Parasitism.</title>
        <authorList>
            <person name="Yoshida S."/>
            <person name="Kim S."/>
            <person name="Wafula E.K."/>
            <person name="Tanskanen J."/>
            <person name="Kim Y.M."/>
            <person name="Honaas L."/>
            <person name="Yang Z."/>
            <person name="Spallek T."/>
            <person name="Conn C.E."/>
            <person name="Ichihashi Y."/>
            <person name="Cheong K."/>
            <person name="Cui S."/>
            <person name="Der J.P."/>
            <person name="Gundlach H."/>
            <person name="Jiao Y."/>
            <person name="Hori C."/>
            <person name="Ishida J.K."/>
            <person name="Kasahara H."/>
            <person name="Kiba T."/>
            <person name="Kim M.S."/>
            <person name="Koo N."/>
            <person name="Laohavisit A."/>
            <person name="Lee Y.H."/>
            <person name="Lumba S."/>
            <person name="McCourt P."/>
            <person name="Mortimer J.C."/>
            <person name="Mutuku J.M."/>
            <person name="Nomura T."/>
            <person name="Sasaki-Sekimoto Y."/>
            <person name="Seto Y."/>
            <person name="Wang Y."/>
            <person name="Wakatake T."/>
            <person name="Sakakibara H."/>
            <person name="Demura T."/>
            <person name="Yamaguchi S."/>
            <person name="Yoneyama K."/>
            <person name="Manabe R.I."/>
            <person name="Nelson D.C."/>
            <person name="Schulman A.H."/>
            <person name="Timko M.P."/>
            <person name="dePamphilis C.W."/>
            <person name="Choi D."/>
            <person name="Shirasu K."/>
        </authorList>
    </citation>
    <scope>NUCLEOTIDE SEQUENCE [LARGE SCALE GENOMIC DNA]</scope>
    <source>
        <strain evidence="5">cv. UVA1</strain>
    </source>
</reference>
<accession>A0A5A7NY60</accession>
<dbReference type="Pfam" id="PF05605">
    <property type="entry name" value="zf-Di19"/>
    <property type="match status" value="1"/>
</dbReference>
<dbReference type="InterPro" id="IPR033347">
    <property type="entry name" value="Di19"/>
</dbReference>
<evidence type="ECO:0000259" key="2">
    <source>
        <dbReference type="Pfam" id="PF05605"/>
    </source>
</evidence>
<dbReference type="Pfam" id="PF14571">
    <property type="entry name" value="Di19_C"/>
    <property type="match status" value="1"/>
</dbReference>
<evidence type="ECO:0000259" key="3">
    <source>
        <dbReference type="Pfam" id="PF14571"/>
    </source>
</evidence>
<dbReference type="Proteomes" id="UP000325081">
    <property type="component" value="Unassembled WGS sequence"/>
</dbReference>
<dbReference type="AlphaFoldDB" id="A0A5A7NY60"/>
<sequence>MEDFEGDEEVRPEYPCSYCYEEFDLTSLCSHLEADHSFESKPTVCSICSVKVTGDMLSHITVQHGYLLKISFFNLVFPFIIQRRSRSRRVPFNNNQSLSLLGRDLREAHLQVLLGGNGYRSSTTTLSSSSSAVADNLLSSLILSFSASELDDVSKSLLSSLEESSAKSTASQQFWKSSFYSLSREEREKRMQQAAGRAVFVQDLLFPFQMQLSEQLLPKGAPAIEVAATTELSSRVEALMTL</sequence>
<evidence type="ECO:0000256" key="1">
    <source>
        <dbReference type="ARBA" id="ARBA00007109"/>
    </source>
</evidence>
<comment type="caution">
    <text evidence="4">The sequence shown here is derived from an EMBL/GenBank/DDBJ whole genome shotgun (WGS) entry which is preliminary data.</text>
</comment>
<evidence type="ECO:0000313" key="4">
    <source>
        <dbReference type="EMBL" id="GER25449.1"/>
    </source>
</evidence>
<dbReference type="EMBL" id="BKCP01000003">
    <property type="protein sequence ID" value="GER25449.1"/>
    <property type="molecule type" value="Genomic_DNA"/>
</dbReference>
<organism evidence="4 5">
    <name type="scientific">Striga asiatica</name>
    <name type="common">Asiatic witchweed</name>
    <name type="synonym">Buchnera asiatica</name>
    <dbReference type="NCBI Taxonomy" id="4170"/>
    <lineage>
        <taxon>Eukaryota</taxon>
        <taxon>Viridiplantae</taxon>
        <taxon>Streptophyta</taxon>
        <taxon>Embryophyta</taxon>
        <taxon>Tracheophyta</taxon>
        <taxon>Spermatophyta</taxon>
        <taxon>Magnoliopsida</taxon>
        <taxon>eudicotyledons</taxon>
        <taxon>Gunneridae</taxon>
        <taxon>Pentapetalae</taxon>
        <taxon>asterids</taxon>
        <taxon>lamiids</taxon>
        <taxon>Lamiales</taxon>
        <taxon>Orobanchaceae</taxon>
        <taxon>Buchnereae</taxon>
        <taxon>Striga</taxon>
    </lineage>
</organism>
<gene>
    <name evidence="4" type="ORF">STAS_01028</name>
</gene>
<dbReference type="InterPro" id="IPR008598">
    <property type="entry name" value="Di19_Zn-bd"/>
</dbReference>
<keyword evidence="5" id="KW-1185">Reference proteome</keyword>
<dbReference type="PANTHER" id="PTHR31875:SF6">
    <property type="entry name" value="PROTEIN DEHYDRATION-INDUCED 19"/>
    <property type="match status" value="1"/>
</dbReference>
<comment type="similarity">
    <text evidence="1">Belongs to the Di19 family.</text>
</comment>
<feature type="domain" description="Di19 C-terminal" evidence="3">
    <location>
        <begin position="98"/>
        <end position="205"/>
    </location>
</feature>
<feature type="domain" description="Di19 zinc-binding" evidence="2">
    <location>
        <begin position="13"/>
        <end position="65"/>
    </location>
</feature>
<protein>
    <submittedName>
        <fullName evidence="4">Protein DEHYDRATION-INDUCED 19</fullName>
    </submittedName>
</protein>
<dbReference type="OrthoDB" id="7873042at2759"/>
<dbReference type="InterPro" id="IPR027935">
    <property type="entry name" value="Di19_C"/>
</dbReference>
<name>A0A5A7NY60_STRAF</name>